<dbReference type="PANTHER" id="PTHR27003:SF460">
    <property type="entry name" value="RECEPTOR-LIKE PROTEIN KINASE FERONIA"/>
    <property type="match status" value="1"/>
</dbReference>
<dbReference type="GO" id="GO:0004714">
    <property type="term" value="F:transmembrane receptor protein tyrosine kinase activity"/>
    <property type="evidence" value="ECO:0007669"/>
    <property type="project" value="InterPro"/>
</dbReference>
<gene>
    <name evidence="1" type="ORF">Golob_027662</name>
</gene>
<sequence length="189" mass="21563">VFNVFLHLCCTCSATNNFDDSFIVGHGGFGNVYKGFIAEINFEIGYCNDNNEKILVYDYMANGTLCHHLCNTERTPLTDLLLDEEYVAKVSDFGLSKMSRINMENVPLTTMWCCSKCRFTRPTVNSKVEYSQIDLVDWAQKCVEHEKNCIHENGCERPSMNGVARTLEFALQLQEFKDAEEIRQASDRA</sequence>
<dbReference type="GO" id="GO:0005886">
    <property type="term" value="C:plasma membrane"/>
    <property type="evidence" value="ECO:0007669"/>
    <property type="project" value="TreeGrafter"/>
</dbReference>
<proteinExistence type="predicted"/>
<accession>A0A7J8NDT2</accession>
<reference evidence="1 2" key="1">
    <citation type="journal article" date="2019" name="Genome Biol. Evol.">
        <title>Insights into the evolution of the New World diploid cottons (Gossypium, subgenus Houzingenia) based on genome sequencing.</title>
        <authorList>
            <person name="Grover C.E."/>
            <person name="Arick M.A. 2nd"/>
            <person name="Thrash A."/>
            <person name="Conover J.L."/>
            <person name="Sanders W.S."/>
            <person name="Peterson D.G."/>
            <person name="Frelichowski J.E."/>
            <person name="Scheffler J.A."/>
            <person name="Scheffler B.E."/>
            <person name="Wendel J.F."/>
        </authorList>
    </citation>
    <scope>NUCLEOTIDE SEQUENCE [LARGE SCALE GENOMIC DNA]</scope>
    <source>
        <strain evidence="1">157</strain>
        <tissue evidence="1">Leaf</tissue>
    </source>
</reference>
<feature type="non-terminal residue" evidence="1">
    <location>
        <position position="1"/>
    </location>
</feature>
<dbReference type="InterPro" id="IPR045272">
    <property type="entry name" value="ANXUR1/2-like"/>
</dbReference>
<dbReference type="Proteomes" id="UP000593572">
    <property type="component" value="Unassembled WGS sequence"/>
</dbReference>
<dbReference type="PANTHER" id="PTHR27003">
    <property type="entry name" value="OS07G0166700 PROTEIN"/>
    <property type="match status" value="1"/>
</dbReference>
<protein>
    <recommendedName>
        <fullName evidence="3">Protein kinase domain-containing protein</fullName>
    </recommendedName>
</protein>
<evidence type="ECO:0008006" key="3">
    <source>
        <dbReference type="Google" id="ProtNLM"/>
    </source>
</evidence>
<keyword evidence="2" id="KW-1185">Reference proteome</keyword>
<organism evidence="1 2">
    <name type="scientific">Gossypium lobatum</name>
    <dbReference type="NCBI Taxonomy" id="34289"/>
    <lineage>
        <taxon>Eukaryota</taxon>
        <taxon>Viridiplantae</taxon>
        <taxon>Streptophyta</taxon>
        <taxon>Embryophyta</taxon>
        <taxon>Tracheophyta</taxon>
        <taxon>Spermatophyta</taxon>
        <taxon>Magnoliopsida</taxon>
        <taxon>eudicotyledons</taxon>
        <taxon>Gunneridae</taxon>
        <taxon>Pentapetalae</taxon>
        <taxon>rosids</taxon>
        <taxon>malvids</taxon>
        <taxon>Malvales</taxon>
        <taxon>Malvaceae</taxon>
        <taxon>Malvoideae</taxon>
        <taxon>Gossypium</taxon>
    </lineage>
</organism>
<comment type="caution">
    <text evidence="1">The sequence shown here is derived from an EMBL/GenBank/DDBJ whole genome shotgun (WGS) entry which is preliminary data.</text>
</comment>
<dbReference type="InterPro" id="IPR011009">
    <property type="entry name" value="Kinase-like_dom_sf"/>
</dbReference>
<name>A0A7J8NDT2_9ROSI</name>
<evidence type="ECO:0000313" key="2">
    <source>
        <dbReference type="Proteomes" id="UP000593572"/>
    </source>
</evidence>
<dbReference type="GO" id="GO:0009506">
    <property type="term" value="C:plasmodesma"/>
    <property type="evidence" value="ECO:0007669"/>
    <property type="project" value="TreeGrafter"/>
</dbReference>
<dbReference type="AlphaFoldDB" id="A0A7J8NDT2"/>
<dbReference type="SUPFAM" id="SSF56112">
    <property type="entry name" value="Protein kinase-like (PK-like)"/>
    <property type="match status" value="1"/>
</dbReference>
<evidence type="ECO:0000313" key="1">
    <source>
        <dbReference type="EMBL" id="MBA0575023.1"/>
    </source>
</evidence>
<dbReference type="Gene3D" id="1.10.510.10">
    <property type="entry name" value="Transferase(Phosphotransferase) domain 1"/>
    <property type="match status" value="2"/>
</dbReference>
<dbReference type="EMBL" id="JABEZX010073448">
    <property type="protein sequence ID" value="MBA0575023.1"/>
    <property type="molecule type" value="Genomic_DNA"/>
</dbReference>